<evidence type="ECO:0000256" key="2">
    <source>
        <dbReference type="SAM" id="Phobius"/>
    </source>
</evidence>
<dbReference type="Pfam" id="PF13719">
    <property type="entry name" value="Zn_ribbon_5"/>
    <property type="match status" value="1"/>
</dbReference>
<feature type="region of interest" description="Disordered" evidence="1">
    <location>
        <begin position="46"/>
        <end position="65"/>
    </location>
</feature>
<dbReference type="AlphaFoldDB" id="A0A1I4NBG7"/>
<protein>
    <submittedName>
        <fullName evidence="4">MJ0042 family finger-like domain-containing protein</fullName>
    </submittedName>
</protein>
<evidence type="ECO:0000313" key="4">
    <source>
        <dbReference type="EMBL" id="SFM12647.1"/>
    </source>
</evidence>
<feature type="domain" description="Zinc finger/thioredoxin putative" evidence="3">
    <location>
        <begin position="5"/>
        <end position="41"/>
    </location>
</feature>
<keyword evidence="5" id="KW-1185">Reference proteome</keyword>
<keyword evidence="2" id="KW-0472">Membrane</keyword>
<feature type="transmembrane region" description="Helical" evidence="2">
    <location>
        <begin position="195"/>
        <end position="215"/>
    </location>
</feature>
<dbReference type="InterPro" id="IPR011723">
    <property type="entry name" value="Znf/thioredoxin_put"/>
</dbReference>
<dbReference type="Pfam" id="PF11906">
    <property type="entry name" value="DUF3426"/>
    <property type="match status" value="1"/>
</dbReference>
<dbReference type="InterPro" id="IPR021834">
    <property type="entry name" value="DUF3426"/>
</dbReference>
<dbReference type="OrthoDB" id="5294582at2"/>
<dbReference type="STRING" id="1720063.SAMN05216217_101182"/>
<dbReference type="RefSeq" id="WP_093471455.1">
    <property type="nucleotide sequence ID" value="NZ_FOUI01000001.1"/>
</dbReference>
<dbReference type="EMBL" id="FOUI01000001">
    <property type="protein sequence ID" value="SFM12647.1"/>
    <property type="molecule type" value="Genomic_DNA"/>
</dbReference>
<evidence type="ECO:0000256" key="1">
    <source>
        <dbReference type="SAM" id="MobiDB-lite"/>
    </source>
</evidence>
<proteinExistence type="predicted"/>
<feature type="region of interest" description="Disordered" evidence="1">
    <location>
        <begin position="127"/>
        <end position="159"/>
    </location>
</feature>
<keyword evidence="2" id="KW-0812">Transmembrane</keyword>
<organism evidence="4 5">
    <name type="scientific">Halopseudomonas yangmingensis</name>
    <dbReference type="NCBI Taxonomy" id="1720063"/>
    <lineage>
        <taxon>Bacteria</taxon>
        <taxon>Pseudomonadati</taxon>
        <taxon>Pseudomonadota</taxon>
        <taxon>Gammaproteobacteria</taxon>
        <taxon>Pseudomonadales</taxon>
        <taxon>Pseudomonadaceae</taxon>
        <taxon>Halopseudomonas</taxon>
    </lineage>
</organism>
<evidence type="ECO:0000313" key="5">
    <source>
        <dbReference type="Proteomes" id="UP000243629"/>
    </source>
</evidence>
<sequence>MSEMLATQCPHCQTRFRLTGEQMRAAGGKVRCGACLKIFDAISPAPAAPSVAPSTPPHAATPAPSQHRLLIHDDMDLDHLELEELGLDESLIEEIQASRVPPAPRHVAEQSVADIQPALRQAPYELTPAADDFAAPPRTGRQPRALQARRDEPEDQPEQIQDTRILPLIAEHSLDEELYLEDDPRPLRRRNRHNGLWTFLSLLALLGLAGQYLAYNFNALASDQRSRPLLERLCLLASCELPAQVDIGQLRSSNLVVRPHPEFPGTLAIDLILYNRAAFTQPFPVLQMTFTDSQGRTVAQRRFHPEEYLAGELAGVRLMPTQTPIHIGLSMLTPDNRYSGYHLDFFSP</sequence>
<dbReference type="NCBIfam" id="TIGR02098">
    <property type="entry name" value="MJ0042_CXXC"/>
    <property type="match status" value="1"/>
</dbReference>
<reference evidence="5" key="1">
    <citation type="submission" date="2016-10" db="EMBL/GenBank/DDBJ databases">
        <authorList>
            <person name="Varghese N."/>
            <person name="Submissions S."/>
        </authorList>
    </citation>
    <scope>NUCLEOTIDE SEQUENCE [LARGE SCALE GENOMIC DNA]</scope>
    <source>
        <strain evidence="5">DSM 24213</strain>
    </source>
</reference>
<gene>
    <name evidence="4" type="ORF">SAMN05216217_101182</name>
</gene>
<dbReference type="Proteomes" id="UP000243629">
    <property type="component" value="Unassembled WGS sequence"/>
</dbReference>
<evidence type="ECO:0000259" key="3">
    <source>
        <dbReference type="Pfam" id="PF13719"/>
    </source>
</evidence>
<name>A0A1I4NBG7_9GAMM</name>
<accession>A0A1I4NBG7</accession>
<keyword evidence="2" id="KW-1133">Transmembrane helix</keyword>